<evidence type="ECO:0000313" key="3">
    <source>
        <dbReference type="Proteomes" id="UP001595453"/>
    </source>
</evidence>
<keyword evidence="2" id="KW-0808">Transferase</keyword>
<dbReference type="Gene3D" id="3.40.50.150">
    <property type="entry name" value="Vaccinia Virus protein VP39"/>
    <property type="match status" value="1"/>
</dbReference>
<sequence length="206" mass="22754">MLQRFIAKQLANPSGWFGRFVTAKWLEDNNVLMNQMTLDTLAIEENTQVLEIGFGSGHLLSLLLAKKCSVTGIELSSEMLKLATKRFKSKLNVGQCALQLGDIQALPFSAQQFDAVCSVNTLYFWSDPDKALQECHRVLRAQGKLVLTFDAKSSLAAWSGSKYGFRLYECDEVEALLSRNGFANITWQAATNPASGLFYVVSATAL</sequence>
<dbReference type="EC" id="2.1.1.-" evidence="2"/>
<feature type="domain" description="Methyltransferase type 11" evidence="1">
    <location>
        <begin position="50"/>
        <end position="147"/>
    </location>
</feature>
<proteinExistence type="predicted"/>
<dbReference type="SUPFAM" id="SSF53335">
    <property type="entry name" value="S-adenosyl-L-methionine-dependent methyltransferases"/>
    <property type="match status" value="1"/>
</dbReference>
<keyword evidence="3" id="KW-1185">Reference proteome</keyword>
<gene>
    <name evidence="2" type="ORF">ACFOEE_09070</name>
</gene>
<dbReference type="EMBL" id="JBHRSD010000014">
    <property type="protein sequence ID" value="MFC3032670.1"/>
    <property type="molecule type" value="Genomic_DNA"/>
</dbReference>
<accession>A0ABV7CJ62</accession>
<dbReference type="InterPro" id="IPR029063">
    <property type="entry name" value="SAM-dependent_MTases_sf"/>
</dbReference>
<dbReference type="Proteomes" id="UP001595453">
    <property type="component" value="Unassembled WGS sequence"/>
</dbReference>
<reference evidence="3" key="1">
    <citation type="journal article" date="2019" name="Int. J. Syst. Evol. Microbiol.">
        <title>The Global Catalogue of Microorganisms (GCM) 10K type strain sequencing project: providing services to taxonomists for standard genome sequencing and annotation.</title>
        <authorList>
            <consortium name="The Broad Institute Genomics Platform"/>
            <consortium name="The Broad Institute Genome Sequencing Center for Infectious Disease"/>
            <person name="Wu L."/>
            <person name="Ma J."/>
        </authorList>
    </citation>
    <scope>NUCLEOTIDE SEQUENCE [LARGE SCALE GENOMIC DNA]</scope>
    <source>
        <strain evidence="3">KCTC 42730</strain>
    </source>
</reference>
<name>A0ABV7CJ62_9GAMM</name>
<dbReference type="CDD" id="cd02440">
    <property type="entry name" value="AdoMet_MTases"/>
    <property type="match status" value="1"/>
</dbReference>
<comment type="caution">
    <text evidence="2">The sequence shown here is derived from an EMBL/GenBank/DDBJ whole genome shotgun (WGS) entry which is preliminary data.</text>
</comment>
<keyword evidence="2" id="KW-0489">Methyltransferase</keyword>
<dbReference type="GO" id="GO:0032259">
    <property type="term" value="P:methylation"/>
    <property type="evidence" value="ECO:0007669"/>
    <property type="project" value="UniProtKB-KW"/>
</dbReference>
<evidence type="ECO:0000313" key="2">
    <source>
        <dbReference type="EMBL" id="MFC3032670.1"/>
    </source>
</evidence>
<dbReference type="PANTHER" id="PTHR43591">
    <property type="entry name" value="METHYLTRANSFERASE"/>
    <property type="match status" value="1"/>
</dbReference>
<dbReference type="InterPro" id="IPR013216">
    <property type="entry name" value="Methyltransf_11"/>
</dbReference>
<dbReference type="GO" id="GO:0008168">
    <property type="term" value="F:methyltransferase activity"/>
    <property type="evidence" value="ECO:0007669"/>
    <property type="project" value="UniProtKB-KW"/>
</dbReference>
<protein>
    <submittedName>
        <fullName evidence="2">Class I SAM-dependent methyltransferase</fullName>
        <ecNumber evidence="2">2.1.1.-</ecNumber>
    </submittedName>
</protein>
<dbReference type="Pfam" id="PF08241">
    <property type="entry name" value="Methyltransf_11"/>
    <property type="match status" value="1"/>
</dbReference>
<organism evidence="2 3">
    <name type="scientific">Pseudoalteromonas fenneropenaei</name>
    <dbReference type="NCBI Taxonomy" id="1737459"/>
    <lineage>
        <taxon>Bacteria</taxon>
        <taxon>Pseudomonadati</taxon>
        <taxon>Pseudomonadota</taxon>
        <taxon>Gammaproteobacteria</taxon>
        <taxon>Alteromonadales</taxon>
        <taxon>Pseudoalteromonadaceae</taxon>
        <taxon>Pseudoalteromonas</taxon>
    </lineage>
</organism>
<dbReference type="RefSeq" id="WP_377123399.1">
    <property type="nucleotide sequence ID" value="NZ_JBHRSD010000014.1"/>
</dbReference>
<evidence type="ECO:0000259" key="1">
    <source>
        <dbReference type="Pfam" id="PF08241"/>
    </source>
</evidence>